<name>A0A1B0AXX1_9MUSC</name>
<dbReference type="SMART" id="SM00355">
    <property type="entry name" value="ZnF_C2H2"/>
    <property type="match status" value="6"/>
</dbReference>
<dbReference type="PANTHER" id="PTHR45891:SF3">
    <property type="entry name" value="ZINC FINGER PROTEIN 2"/>
    <property type="match status" value="1"/>
</dbReference>
<dbReference type="Gene3D" id="3.30.160.60">
    <property type="entry name" value="Classic Zinc Finger"/>
    <property type="match status" value="1"/>
</dbReference>
<dbReference type="EnsemblMetazoa" id="GPPI012408-RA">
    <property type="protein sequence ID" value="GPPI012408-PA"/>
    <property type="gene ID" value="GPPI012408"/>
</dbReference>
<evidence type="ECO:0000259" key="11">
    <source>
        <dbReference type="PROSITE" id="PS50157"/>
    </source>
</evidence>
<dbReference type="Proteomes" id="UP000092460">
    <property type="component" value="Unassembled WGS sequence"/>
</dbReference>
<evidence type="ECO:0000313" key="12">
    <source>
        <dbReference type="EnsemblMetazoa" id="GPPI012408-PA"/>
    </source>
</evidence>
<evidence type="ECO:0000256" key="2">
    <source>
        <dbReference type="ARBA" id="ARBA00022723"/>
    </source>
</evidence>
<evidence type="ECO:0000313" key="13">
    <source>
        <dbReference type="Proteomes" id="UP000092460"/>
    </source>
</evidence>
<proteinExistence type="predicted"/>
<keyword evidence="5" id="KW-0862">Zinc</keyword>
<evidence type="ECO:0000256" key="9">
    <source>
        <dbReference type="PROSITE-ProRule" id="PRU00042"/>
    </source>
</evidence>
<dbReference type="Pfam" id="PF24056">
    <property type="entry name" value="zf-C2H2_ZFHX3"/>
    <property type="match status" value="1"/>
</dbReference>
<evidence type="ECO:0000256" key="10">
    <source>
        <dbReference type="SAM" id="MobiDB-lite"/>
    </source>
</evidence>
<keyword evidence="6" id="KW-0238">DNA-binding</keyword>
<evidence type="ECO:0000256" key="6">
    <source>
        <dbReference type="ARBA" id="ARBA00023125"/>
    </source>
</evidence>
<evidence type="ECO:0000256" key="7">
    <source>
        <dbReference type="ARBA" id="ARBA00023155"/>
    </source>
</evidence>
<feature type="domain" description="C2H2-type" evidence="11">
    <location>
        <begin position="30"/>
        <end position="59"/>
    </location>
</feature>
<feature type="region of interest" description="Disordered" evidence="10">
    <location>
        <begin position="528"/>
        <end position="563"/>
    </location>
</feature>
<dbReference type="PANTHER" id="PTHR45891">
    <property type="entry name" value="ZINC FINGER HOMEOBOX PROTEIN"/>
    <property type="match status" value="1"/>
</dbReference>
<evidence type="ECO:0000256" key="8">
    <source>
        <dbReference type="ARBA" id="ARBA00023242"/>
    </source>
</evidence>
<reference evidence="13" key="1">
    <citation type="submission" date="2015-01" db="EMBL/GenBank/DDBJ databases">
        <authorList>
            <person name="Aksoy S."/>
            <person name="Warren W."/>
            <person name="Wilson R.K."/>
        </authorList>
    </citation>
    <scope>NUCLEOTIDE SEQUENCE [LARGE SCALE GENOMIC DNA]</scope>
    <source>
        <strain evidence="13">IAEA</strain>
    </source>
</reference>
<dbReference type="STRING" id="67801.A0A1B0AXX1"/>
<keyword evidence="13" id="KW-1185">Reference proteome</keyword>
<keyword evidence="4 9" id="KW-0863">Zinc-finger</keyword>
<keyword evidence="2" id="KW-0479">Metal-binding</keyword>
<dbReference type="GO" id="GO:0000978">
    <property type="term" value="F:RNA polymerase II cis-regulatory region sequence-specific DNA binding"/>
    <property type="evidence" value="ECO:0007669"/>
    <property type="project" value="TreeGrafter"/>
</dbReference>
<dbReference type="InterPro" id="IPR051968">
    <property type="entry name" value="ZnFinger_Homeobox_TR"/>
</dbReference>
<protein>
    <recommendedName>
        <fullName evidence="11">C2H2-type domain-containing protein</fullName>
    </recommendedName>
</protein>
<keyword evidence="7" id="KW-0371">Homeobox</keyword>
<dbReference type="InterPro" id="IPR036236">
    <property type="entry name" value="Znf_C2H2_sf"/>
</dbReference>
<evidence type="ECO:0000256" key="5">
    <source>
        <dbReference type="ARBA" id="ARBA00022833"/>
    </source>
</evidence>
<dbReference type="GO" id="GO:0000981">
    <property type="term" value="F:DNA-binding transcription factor activity, RNA polymerase II-specific"/>
    <property type="evidence" value="ECO:0007669"/>
    <property type="project" value="TreeGrafter"/>
</dbReference>
<keyword evidence="3" id="KW-0677">Repeat</keyword>
<dbReference type="GO" id="GO:0005634">
    <property type="term" value="C:nucleus"/>
    <property type="evidence" value="ECO:0007669"/>
    <property type="project" value="UniProtKB-SubCell"/>
</dbReference>
<dbReference type="InterPro" id="IPR013087">
    <property type="entry name" value="Znf_C2H2_type"/>
</dbReference>
<accession>A0A1B0AXX1</accession>
<sequence>MIIIMISFAIGQQHPRLARGESYSCGYKPYRCEICNYSTTTKGNLSIHMQSDKHLNNMQEINSSQNMVAAAVVAAGGVPTVGGNLEATSKLNLTTSTSSHQQHQQPSISINNSKCSNTATFTASNTISGSTNNTALTPGGNPLNSNVGNVNSNSGGLHKTKPSFRCDICSYETSVARNLRIHMTSEKHMHNLTVLQNNIKHIHAFTFLQQQQQQQQQQNSCFIPEVALADLAYNQALMIQFLHQNAAIAASQCQSSLMPSPALPTSSKGFLQIVGNNHNATLSKPQEISPIINELQLSPFSTKPPCSDLGSSDGSMTMESPPYIPDPWPTMLYSCLVCSNFNTNNLDELNQHLLVDRSRQPVISGLTPNVITSATDPYATSSLTEVPNINSSGGSPAITTASVNVSSASTALFSDIMVIQNNNYICRLCNYKTNLKANFQLHSKTDKHLQKLSFINHVREGGKRNEHKLKFYQKQQQQIGSNSVQIKCNCCDFYTNSIQKLSLHTQHMRHDAMLLIFKHLNSLIYEQQKHRQQQEKKQQEQRMYSKSNSKENESYKSSSPSLKSTSAITTTAATGSLPDAPATQNILCCQVCNFSALSLLEMLQHVKSLRHLQVEQFACLQRRSEQLEKLSVGEMFKLNEESSPCFDRAICQQQQVQSELLVADDSFADNDEAIEGKFGKKNIHSSNIVMSKLIHLKRTKLSLNFITFESQYQLRNSTGAAKRFPHNSLLKNVRCKLYKYALVLQKTANNTAEGLQREVKGQRPAIMNNFKIVTTDKNNPCGFMDQFN</sequence>
<feature type="compositionally biased region" description="Basic and acidic residues" evidence="10">
    <location>
        <begin position="528"/>
        <end position="540"/>
    </location>
</feature>
<evidence type="ECO:0000256" key="3">
    <source>
        <dbReference type="ARBA" id="ARBA00022737"/>
    </source>
</evidence>
<comment type="subcellular location">
    <subcellularLocation>
        <location evidence="1">Nucleus</location>
    </subcellularLocation>
</comment>
<dbReference type="SUPFAM" id="SSF57667">
    <property type="entry name" value="beta-beta-alpha zinc fingers"/>
    <property type="match status" value="1"/>
</dbReference>
<dbReference type="PROSITE" id="PS50157">
    <property type="entry name" value="ZINC_FINGER_C2H2_2"/>
    <property type="match status" value="1"/>
</dbReference>
<reference evidence="12" key="2">
    <citation type="submission" date="2020-05" db="UniProtKB">
        <authorList>
            <consortium name="EnsemblMetazoa"/>
        </authorList>
    </citation>
    <scope>IDENTIFICATION</scope>
    <source>
        <strain evidence="12">IAEA</strain>
    </source>
</reference>
<dbReference type="VEuPathDB" id="VectorBase:GPPI012408"/>
<dbReference type="AlphaFoldDB" id="A0A1B0AXX1"/>
<dbReference type="EMBL" id="JXJN01005448">
    <property type="status" value="NOT_ANNOTATED_CDS"/>
    <property type="molecule type" value="Genomic_DNA"/>
</dbReference>
<keyword evidence="8" id="KW-0539">Nucleus</keyword>
<dbReference type="Pfam" id="PF12874">
    <property type="entry name" value="zf-met"/>
    <property type="match status" value="1"/>
</dbReference>
<evidence type="ECO:0000256" key="4">
    <source>
        <dbReference type="ARBA" id="ARBA00022771"/>
    </source>
</evidence>
<dbReference type="GO" id="GO:0008270">
    <property type="term" value="F:zinc ion binding"/>
    <property type="evidence" value="ECO:0007669"/>
    <property type="project" value="UniProtKB-KW"/>
</dbReference>
<dbReference type="FunFam" id="3.30.160.60:FF:000081">
    <property type="entry name" value="Zinc finger homeobox protein 4"/>
    <property type="match status" value="1"/>
</dbReference>
<evidence type="ECO:0000256" key="1">
    <source>
        <dbReference type="ARBA" id="ARBA00004123"/>
    </source>
</evidence>
<organism evidence="12 13">
    <name type="scientific">Glossina palpalis gambiensis</name>
    <dbReference type="NCBI Taxonomy" id="67801"/>
    <lineage>
        <taxon>Eukaryota</taxon>
        <taxon>Metazoa</taxon>
        <taxon>Ecdysozoa</taxon>
        <taxon>Arthropoda</taxon>
        <taxon>Hexapoda</taxon>
        <taxon>Insecta</taxon>
        <taxon>Pterygota</taxon>
        <taxon>Neoptera</taxon>
        <taxon>Endopterygota</taxon>
        <taxon>Diptera</taxon>
        <taxon>Brachycera</taxon>
        <taxon>Muscomorpha</taxon>
        <taxon>Hippoboscoidea</taxon>
        <taxon>Glossinidae</taxon>
        <taxon>Glossina</taxon>
    </lineage>
</organism>